<evidence type="ECO:0000259" key="10">
    <source>
        <dbReference type="SMART" id="SM00487"/>
    </source>
</evidence>
<dbReference type="PANTHER" id="PTHR47963:SF9">
    <property type="entry name" value="CRISPR-ASSOCIATED ENDONUCLEASE_HELICASE CAS3"/>
    <property type="match status" value="1"/>
</dbReference>
<dbReference type="KEGG" id="hmo:HM1_0181"/>
<dbReference type="Gene3D" id="1.10.3210.30">
    <property type="match status" value="1"/>
</dbReference>
<dbReference type="InterPro" id="IPR006474">
    <property type="entry name" value="Helicase_Cas3_CRISPR-ass_core"/>
</dbReference>
<keyword evidence="9" id="KW-0051">Antiviral defense</keyword>
<dbReference type="InterPro" id="IPR011545">
    <property type="entry name" value="DEAD/DEAH_box_helicase_dom"/>
</dbReference>
<keyword evidence="7" id="KW-0347">Helicase</keyword>
<evidence type="ECO:0000256" key="6">
    <source>
        <dbReference type="ARBA" id="ARBA00022801"/>
    </source>
</evidence>
<proteinExistence type="inferred from homology"/>
<dbReference type="HOGENOM" id="CLU_013924_1_0_9"/>
<evidence type="ECO:0000256" key="5">
    <source>
        <dbReference type="ARBA" id="ARBA00022741"/>
    </source>
</evidence>
<sequence length="754" mass="85291">MGLALQGHHGSFVVPCKRVDDGSASINELWKQLRLQVVEELLRFFQMDIWKQQDFPDHSTFGMLLSGITVLADWIASSEAFFGGDIPDWHQAKQKNFEVLALQFLDQVGLSGKKPINAEMTEEDSFLRFWRHLHLPSLRPLQALCEQIARSEKTGGLAIIEAPMGEGKSEAGIYLLNCWVAGSGGDGMYVALPTAATANQMYSRVQELLSNQGTEKGLRLVHGMAWLLDLQKQYWEEDEREDWFRPKKRALLAPYGVGTVDQAMLAAMRVKFGCLRLLGLAGKGLLIDEVHAYDTYMNTIIDQLLAWCGHLSIPVVLLSATLPVKRRKQLLEAYGGDVIEGAVNQQYPLVTVAVDAKTCEFPVLPSRPNQEYNLRMLPGALENAEAIVNAVLDWADAHDSGCAGVVVNTVYMAQQVFRKLKKLHRKGRLPSDVELLLYHARFTAGRRKAIEDKVLRWLDKGSLQDPARRPKRAVLVATQVVEQSLDIDFDVLFTELAPIDLLLQRIGRLWRHERPRRLNHAESKANVSIFAPEIAERFYWGKTGAVYEPLVLLKTLAVLQKRNQFQLPQDFRPLIESVYDDEIANVPDEWLYSLASVREEYRKNQVEQQQRARESLYPKPLKSELAVTPIFAVNEEVSEGEVSSHLHAVTRIGSETRSVLAVPKDEWERVGQGLVSHEQLHHWMKYHVSLPEKWLSGCELPALKPYRQWSVMPMHPGSPSFWEGTSKGGNVIRIEYDDELGFRLGKEEPNATSL</sequence>
<dbReference type="eggNOG" id="COG1203">
    <property type="taxonomic scope" value="Bacteria"/>
</dbReference>
<keyword evidence="8" id="KW-0067">ATP-binding</keyword>
<dbReference type="EMBL" id="CP000930">
    <property type="protein sequence ID" value="ABZ82800.1"/>
    <property type="molecule type" value="Genomic_DNA"/>
</dbReference>
<dbReference type="Pfam" id="PF18019">
    <property type="entry name" value="Cas3_HD"/>
    <property type="match status" value="1"/>
</dbReference>
<dbReference type="GO" id="GO:0005524">
    <property type="term" value="F:ATP binding"/>
    <property type="evidence" value="ECO:0007669"/>
    <property type="project" value="UniProtKB-KW"/>
</dbReference>
<dbReference type="AlphaFoldDB" id="B0TDT7"/>
<feature type="domain" description="Helicase C-terminal" evidence="11">
    <location>
        <begin position="414"/>
        <end position="513"/>
    </location>
</feature>
<dbReference type="GO" id="GO:0003723">
    <property type="term" value="F:RNA binding"/>
    <property type="evidence" value="ECO:0007669"/>
    <property type="project" value="TreeGrafter"/>
</dbReference>
<dbReference type="InterPro" id="IPR038257">
    <property type="entry name" value="CRISPR-assoc_Cas3_HD_sf"/>
</dbReference>
<dbReference type="GO" id="GO:0016787">
    <property type="term" value="F:hydrolase activity"/>
    <property type="evidence" value="ECO:0007669"/>
    <property type="project" value="UniProtKB-KW"/>
</dbReference>
<dbReference type="Pfam" id="PF22590">
    <property type="entry name" value="Cas3-like_C_2"/>
    <property type="match status" value="1"/>
</dbReference>
<gene>
    <name evidence="12" type="primary">cas3</name>
    <name evidence="12" type="ORF">HM1_0181</name>
</gene>
<keyword evidence="13" id="KW-1185">Reference proteome</keyword>
<evidence type="ECO:0000259" key="11">
    <source>
        <dbReference type="SMART" id="SM00490"/>
    </source>
</evidence>
<feature type="domain" description="Helicase ATP-binding" evidence="10">
    <location>
        <begin position="134"/>
        <end position="353"/>
    </location>
</feature>
<evidence type="ECO:0000256" key="9">
    <source>
        <dbReference type="ARBA" id="ARBA00023118"/>
    </source>
</evidence>
<keyword evidence="4" id="KW-0479">Metal-binding</keyword>
<keyword evidence="3" id="KW-0540">Nuclease</keyword>
<comment type="similarity">
    <text evidence="2">In the central section; belongs to the CRISPR-associated helicase Cas3 family.</text>
</comment>
<dbReference type="InterPro" id="IPR027417">
    <property type="entry name" value="P-loop_NTPase"/>
</dbReference>
<evidence type="ECO:0000256" key="4">
    <source>
        <dbReference type="ARBA" id="ARBA00022723"/>
    </source>
</evidence>
<dbReference type="SMART" id="SM00490">
    <property type="entry name" value="HELICc"/>
    <property type="match status" value="1"/>
</dbReference>
<dbReference type="GO" id="GO:0046872">
    <property type="term" value="F:metal ion binding"/>
    <property type="evidence" value="ECO:0007669"/>
    <property type="project" value="UniProtKB-KW"/>
</dbReference>
<evidence type="ECO:0000313" key="12">
    <source>
        <dbReference type="EMBL" id="ABZ82800.1"/>
    </source>
</evidence>
<evidence type="ECO:0000256" key="1">
    <source>
        <dbReference type="ARBA" id="ARBA00006847"/>
    </source>
</evidence>
<organism evidence="12 13">
    <name type="scientific">Heliobacterium modesticaldum (strain ATCC 51547 / Ice1)</name>
    <dbReference type="NCBI Taxonomy" id="498761"/>
    <lineage>
        <taxon>Bacteria</taxon>
        <taxon>Bacillati</taxon>
        <taxon>Bacillota</taxon>
        <taxon>Clostridia</taxon>
        <taxon>Eubacteriales</taxon>
        <taxon>Heliobacteriaceae</taxon>
        <taxon>Heliomicrobium</taxon>
    </lineage>
</organism>
<dbReference type="GO" id="GO:0003724">
    <property type="term" value="F:RNA helicase activity"/>
    <property type="evidence" value="ECO:0007669"/>
    <property type="project" value="TreeGrafter"/>
</dbReference>
<evidence type="ECO:0000256" key="2">
    <source>
        <dbReference type="ARBA" id="ARBA00009046"/>
    </source>
</evidence>
<dbReference type="InterPro" id="IPR014001">
    <property type="entry name" value="Helicase_ATP-bd"/>
</dbReference>
<protein>
    <submittedName>
        <fullName evidence="12">Crispr-associated helicase cas3</fullName>
    </submittedName>
</protein>
<name>B0TDT7_HELMI</name>
<dbReference type="GO" id="GO:0004518">
    <property type="term" value="F:nuclease activity"/>
    <property type="evidence" value="ECO:0007669"/>
    <property type="project" value="UniProtKB-KW"/>
</dbReference>
<dbReference type="Gene3D" id="3.40.50.300">
    <property type="entry name" value="P-loop containing nucleotide triphosphate hydrolases"/>
    <property type="match status" value="2"/>
</dbReference>
<dbReference type="SMART" id="SM00487">
    <property type="entry name" value="DEXDc"/>
    <property type="match status" value="1"/>
</dbReference>
<reference evidence="12 13" key="1">
    <citation type="journal article" date="2008" name="J. Bacteriol.">
        <title>The genome of Heliobacterium modesticaldum, a phototrophic representative of the Firmicutes containing the simplest photosynthetic apparatus.</title>
        <authorList>
            <person name="Sattley W.M."/>
            <person name="Madigan M.T."/>
            <person name="Swingley W.D."/>
            <person name="Cheung P.C."/>
            <person name="Clocksin K.M."/>
            <person name="Conrad A.L."/>
            <person name="Dejesa L.C."/>
            <person name="Honchak B.M."/>
            <person name="Jung D.O."/>
            <person name="Karbach L.E."/>
            <person name="Kurdoglu A."/>
            <person name="Lahiri S."/>
            <person name="Mastrian S.D."/>
            <person name="Page L.E."/>
            <person name="Taylor H.L."/>
            <person name="Wang Z.T."/>
            <person name="Raymond J."/>
            <person name="Chen M."/>
            <person name="Blankenship R.E."/>
            <person name="Touchman J.W."/>
        </authorList>
    </citation>
    <scope>NUCLEOTIDE SEQUENCE [LARGE SCALE GENOMIC DNA]</scope>
    <source>
        <strain evidence="13">ATCC 51547 / Ice1</strain>
    </source>
</reference>
<dbReference type="InterPro" id="IPR054712">
    <property type="entry name" value="Cas3-like_dom"/>
</dbReference>
<keyword evidence="5" id="KW-0547">Nucleotide-binding</keyword>
<dbReference type="Pfam" id="PF00270">
    <property type="entry name" value="DEAD"/>
    <property type="match status" value="1"/>
</dbReference>
<accession>B0TDT7</accession>
<dbReference type="InterPro" id="IPR050547">
    <property type="entry name" value="DEAD_box_RNA_helicases"/>
</dbReference>
<evidence type="ECO:0000256" key="7">
    <source>
        <dbReference type="ARBA" id="ARBA00022806"/>
    </source>
</evidence>
<dbReference type="NCBIfam" id="TIGR01587">
    <property type="entry name" value="cas3_core"/>
    <property type="match status" value="1"/>
</dbReference>
<dbReference type="SUPFAM" id="SSF52540">
    <property type="entry name" value="P-loop containing nucleoside triphosphate hydrolases"/>
    <property type="match status" value="1"/>
</dbReference>
<evidence type="ECO:0000313" key="13">
    <source>
        <dbReference type="Proteomes" id="UP000008550"/>
    </source>
</evidence>
<dbReference type="InterPro" id="IPR001650">
    <property type="entry name" value="Helicase_C-like"/>
</dbReference>
<evidence type="ECO:0000256" key="3">
    <source>
        <dbReference type="ARBA" id="ARBA00022722"/>
    </source>
</evidence>
<dbReference type="Proteomes" id="UP000008550">
    <property type="component" value="Chromosome"/>
</dbReference>
<dbReference type="PANTHER" id="PTHR47963">
    <property type="entry name" value="DEAD-BOX ATP-DEPENDENT RNA HELICASE 47, MITOCHONDRIAL"/>
    <property type="match status" value="1"/>
</dbReference>
<dbReference type="GO" id="GO:0051607">
    <property type="term" value="P:defense response to virus"/>
    <property type="evidence" value="ECO:0007669"/>
    <property type="project" value="UniProtKB-KW"/>
</dbReference>
<evidence type="ECO:0000256" key="8">
    <source>
        <dbReference type="ARBA" id="ARBA00022840"/>
    </source>
</evidence>
<comment type="similarity">
    <text evidence="1">In the N-terminal section; belongs to the CRISPR-associated nuclease Cas3-HD family.</text>
</comment>
<dbReference type="InterPro" id="IPR006483">
    <property type="entry name" value="CRISPR-assoc_Cas3_HD"/>
</dbReference>
<keyword evidence="6" id="KW-0378">Hydrolase</keyword>
<dbReference type="STRING" id="498761.HM1_0181"/>